<dbReference type="Gene3D" id="2.60.130.10">
    <property type="entry name" value="Aromatic compound dioxygenase"/>
    <property type="match status" value="1"/>
</dbReference>
<keyword evidence="1" id="KW-0732">Signal</keyword>
<dbReference type="SUPFAM" id="SSF49482">
    <property type="entry name" value="Aromatic compound dioxygenase"/>
    <property type="match status" value="1"/>
</dbReference>
<feature type="chain" id="PRO_5042005850" evidence="1">
    <location>
        <begin position="19"/>
        <end position="235"/>
    </location>
</feature>
<reference evidence="2" key="1">
    <citation type="submission" date="2023-03" db="EMBL/GenBank/DDBJ databases">
        <title>Massive genome expansion in bonnet fungi (Mycena s.s.) driven by repeated elements and novel gene families across ecological guilds.</title>
        <authorList>
            <consortium name="Lawrence Berkeley National Laboratory"/>
            <person name="Harder C.B."/>
            <person name="Miyauchi S."/>
            <person name="Viragh M."/>
            <person name="Kuo A."/>
            <person name="Thoen E."/>
            <person name="Andreopoulos B."/>
            <person name="Lu D."/>
            <person name="Skrede I."/>
            <person name="Drula E."/>
            <person name="Henrissat B."/>
            <person name="Morin E."/>
            <person name="Kohler A."/>
            <person name="Barry K."/>
            <person name="LaButti K."/>
            <person name="Morin E."/>
            <person name="Salamov A."/>
            <person name="Lipzen A."/>
            <person name="Mereny Z."/>
            <person name="Hegedus B."/>
            <person name="Baldrian P."/>
            <person name="Stursova M."/>
            <person name="Weitz H."/>
            <person name="Taylor A."/>
            <person name="Grigoriev I.V."/>
            <person name="Nagy L.G."/>
            <person name="Martin F."/>
            <person name="Kauserud H."/>
        </authorList>
    </citation>
    <scope>NUCLEOTIDE SEQUENCE</scope>
    <source>
        <strain evidence="2">CBHHK002</strain>
    </source>
</reference>
<dbReference type="PANTHER" id="PTHR34315:SF1">
    <property type="entry name" value="INTRADIOL RING-CLEAVAGE DIOXYGENASES DOMAIN-CONTAINING PROTEIN-RELATED"/>
    <property type="match status" value="1"/>
</dbReference>
<dbReference type="EMBL" id="JARIHO010000005">
    <property type="protein sequence ID" value="KAJ7361400.1"/>
    <property type="molecule type" value="Genomic_DNA"/>
</dbReference>
<keyword evidence="2" id="KW-0560">Oxidoreductase</keyword>
<accession>A0AAD7AKN2</accession>
<name>A0AAD7AKN2_9AGAR</name>
<dbReference type="GO" id="GO:0005506">
    <property type="term" value="F:iron ion binding"/>
    <property type="evidence" value="ECO:0007669"/>
    <property type="project" value="InterPro"/>
</dbReference>
<dbReference type="Proteomes" id="UP001218218">
    <property type="component" value="Unassembled WGS sequence"/>
</dbReference>
<feature type="signal peptide" evidence="1">
    <location>
        <begin position="1"/>
        <end position="18"/>
    </location>
</feature>
<evidence type="ECO:0000313" key="2">
    <source>
        <dbReference type="EMBL" id="KAJ7361400.1"/>
    </source>
</evidence>
<protein>
    <submittedName>
        <fullName evidence="2">Aromatic compound dioxygenase</fullName>
    </submittedName>
</protein>
<keyword evidence="2" id="KW-0223">Dioxygenase</keyword>
<dbReference type="PANTHER" id="PTHR34315">
    <property type="match status" value="1"/>
</dbReference>
<dbReference type="AlphaFoldDB" id="A0AAD7AKN2"/>
<proteinExistence type="predicted"/>
<comment type="caution">
    <text evidence="2">The sequence shown here is derived from an EMBL/GenBank/DDBJ whole genome shotgun (WGS) entry which is preliminary data.</text>
</comment>
<organism evidence="2 3">
    <name type="scientific">Mycena albidolilacea</name>
    <dbReference type="NCBI Taxonomy" id="1033008"/>
    <lineage>
        <taxon>Eukaryota</taxon>
        <taxon>Fungi</taxon>
        <taxon>Dikarya</taxon>
        <taxon>Basidiomycota</taxon>
        <taxon>Agaricomycotina</taxon>
        <taxon>Agaricomycetes</taxon>
        <taxon>Agaricomycetidae</taxon>
        <taxon>Agaricales</taxon>
        <taxon>Marasmiineae</taxon>
        <taxon>Mycenaceae</taxon>
        <taxon>Mycena</taxon>
    </lineage>
</organism>
<dbReference type="InterPro" id="IPR015889">
    <property type="entry name" value="Intradiol_dOase_core"/>
</dbReference>
<sequence length="235" mass="25467">MHLSSFFSIALVSGLALAVPTAEENNLNAARRDARGLSKRTFYTHMLNTTCVLAPETPREDYVANPPIRVDITENQPGVLFTVDIGVLNTETCQPLTNVLVELWSSNAVGQYGTTFLRGATTTAPNGIAEFKTIFPGYTSDGANHLNIVVHSSSSESSSVIHSGRLFFTDPWTDIIGMYMNYAQNSNRRVKNANDPTFAAANKNGYNSIIDVESIGDDWADPEGIIGYITVGVNA</sequence>
<evidence type="ECO:0000313" key="3">
    <source>
        <dbReference type="Proteomes" id="UP001218218"/>
    </source>
</evidence>
<keyword evidence="3" id="KW-1185">Reference proteome</keyword>
<dbReference type="GO" id="GO:0016702">
    <property type="term" value="F:oxidoreductase activity, acting on single donors with incorporation of molecular oxygen, incorporation of two atoms of oxygen"/>
    <property type="evidence" value="ECO:0007669"/>
    <property type="project" value="InterPro"/>
</dbReference>
<evidence type="ECO:0000256" key="1">
    <source>
        <dbReference type="SAM" id="SignalP"/>
    </source>
</evidence>
<gene>
    <name evidence="2" type="ORF">DFH08DRAFT_844020</name>
</gene>